<name>K0SAU3_THAOC</name>
<comment type="caution">
    <text evidence="4">The sequence shown here is derived from an EMBL/GenBank/DDBJ whole genome shotgun (WGS) entry which is preliminary data.</text>
</comment>
<dbReference type="SUPFAM" id="SSF81901">
    <property type="entry name" value="HCP-like"/>
    <property type="match status" value="1"/>
</dbReference>
<sequence length="309" mass="34969">MSGDEGRAGDGGQELTPDQHERRLFRPHEKGEDCAVCMTRLNYHVTKKVYMACCGKELCIDCVEETDARDPDGEAPCCFCRTPFPETQEEALARIRRRFKRDDPTASNTLGTYYLYGELDLPVQKTKACKLFLKAGMLGSSEGYCNLANCYFDGQGVKRDMQKAKHYYEKMEIACGNPERGYKHYLLGAMAGADECLDQVKKGYKDKYVSKSDFADALRGHQETTNEMKREKTQLPINPVNPDGICQAEDIRQGALDSYQVMVAGLKRKLESGEMSQEEYDDTLRGLTIAHERVLAETTENITQWMQNL</sequence>
<keyword evidence="1" id="KW-0479">Metal-binding</keyword>
<keyword evidence="5" id="KW-1185">Reference proteome</keyword>
<accession>K0SAU3</accession>
<dbReference type="InterPro" id="IPR052945">
    <property type="entry name" value="Mitotic_Regulator"/>
</dbReference>
<organism evidence="4 5">
    <name type="scientific">Thalassiosira oceanica</name>
    <name type="common">Marine diatom</name>
    <dbReference type="NCBI Taxonomy" id="159749"/>
    <lineage>
        <taxon>Eukaryota</taxon>
        <taxon>Sar</taxon>
        <taxon>Stramenopiles</taxon>
        <taxon>Ochrophyta</taxon>
        <taxon>Bacillariophyta</taxon>
        <taxon>Coscinodiscophyceae</taxon>
        <taxon>Thalassiosirophycidae</taxon>
        <taxon>Thalassiosirales</taxon>
        <taxon>Thalassiosiraceae</taxon>
        <taxon>Thalassiosira</taxon>
    </lineage>
</organism>
<dbReference type="AlphaFoldDB" id="K0SAU3"/>
<dbReference type="PROSITE" id="PS50089">
    <property type="entry name" value="ZF_RING_2"/>
    <property type="match status" value="1"/>
</dbReference>
<dbReference type="SMART" id="SM00671">
    <property type="entry name" value="SEL1"/>
    <property type="match status" value="2"/>
</dbReference>
<keyword evidence="1" id="KW-0863">Zinc-finger</keyword>
<evidence type="ECO:0000256" key="2">
    <source>
        <dbReference type="SAM" id="MobiDB-lite"/>
    </source>
</evidence>
<dbReference type="PANTHER" id="PTHR43628:SF1">
    <property type="entry name" value="CHITIN SYNTHASE REGULATORY FACTOR 2-RELATED"/>
    <property type="match status" value="1"/>
</dbReference>
<dbReference type="Proteomes" id="UP000266841">
    <property type="component" value="Unassembled WGS sequence"/>
</dbReference>
<protein>
    <recommendedName>
        <fullName evidence="3">RING-type domain-containing protein</fullName>
    </recommendedName>
</protein>
<reference evidence="4 5" key="1">
    <citation type="journal article" date="2012" name="Genome Biol.">
        <title>Genome and low-iron response of an oceanic diatom adapted to chronic iron limitation.</title>
        <authorList>
            <person name="Lommer M."/>
            <person name="Specht M."/>
            <person name="Roy A.S."/>
            <person name="Kraemer L."/>
            <person name="Andreson R."/>
            <person name="Gutowska M.A."/>
            <person name="Wolf J."/>
            <person name="Bergner S.V."/>
            <person name="Schilhabel M.B."/>
            <person name="Klostermeier U.C."/>
            <person name="Beiko R.G."/>
            <person name="Rosenstiel P."/>
            <person name="Hippler M."/>
            <person name="Laroche J."/>
        </authorList>
    </citation>
    <scope>NUCLEOTIDE SEQUENCE [LARGE SCALE GENOMIC DNA]</scope>
    <source>
        <strain evidence="4 5">CCMP1005</strain>
    </source>
</reference>
<gene>
    <name evidence="4" type="ORF">THAOC_16975</name>
</gene>
<dbReference type="InterPro" id="IPR006597">
    <property type="entry name" value="Sel1-like"/>
</dbReference>
<evidence type="ECO:0000259" key="3">
    <source>
        <dbReference type="PROSITE" id="PS50089"/>
    </source>
</evidence>
<dbReference type="EMBL" id="AGNL01018900">
    <property type="protein sequence ID" value="EJK62415.1"/>
    <property type="molecule type" value="Genomic_DNA"/>
</dbReference>
<dbReference type="GO" id="GO:0008270">
    <property type="term" value="F:zinc ion binding"/>
    <property type="evidence" value="ECO:0007669"/>
    <property type="project" value="UniProtKB-KW"/>
</dbReference>
<dbReference type="Gene3D" id="1.25.40.10">
    <property type="entry name" value="Tetratricopeptide repeat domain"/>
    <property type="match status" value="1"/>
</dbReference>
<evidence type="ECO:0000256" key="1">
    <source>
        <dbReference type="PROSITE-ProRule" id="PRU00175"/>
    </source>
</evidence>
<feature type="domain" description="RING-type" evidence="3">
    <location>
        <begin position="34"/>
        <end position="81"/>
    </location>
</feature>
<dbReference type="PANTHER" id="PTHR43628">
    <property type="entry name" value="ACTIVATOR OF C KINASE PROTEIN 1-RELATED"/>
    <property type="match status" value="1"/>
</dbReference>
<dbReference type="Pfam" id="PF08238">
    <property type="entry name" value="Sel1"/>
    <property type="match status" value="3"/>
</dbReference>
<dbReference type="OrthoDB" id="2148946at2759"/>
<dbReference type="InterPro" id="IPR011990">
    <property type="entry name" value="TPR-like_helical_dom_sf"/>
</dbReference>
<proteinExistence type="predicted"/>
<evidence type="ECO:0000313" key="5">
    <source>
        <dbReference type="Proteomes" id="UP000266841"/>
    </source>
</evidence>
<keyword evidence="1" id="KW-0862">Zinc</keyword>
<feature type="region of interest" description="Disordered" evidence="2">
    <location>
        <begin position="1"/>
        <end position="23"/>
    </location>
</feature>
<evidence type="ECO:0000313" key="4">
    <source>
        <dbReference type="EMBL" id="EJK62415.1"/>
    </source>
</evidence>
<dbReference type="InterPro" id="IPR001841">
    <property type="entry name" value="Znf_RING"/>
</dbReference>